<dbReference type="InterPro" id="IPR016195">
    <property type="entry name" value="Pol/histidinol_Pase-like"/>
</dbReference>
<feature type="domain" description="PHP" evidence="9">
    <location>
        <begin position="7"/>
        <end position="208"/>
    </location>
</feature>
<gene>
    <name evidence="10" type="ORF">SAMN04487771_106613</name>
</gene>
<comment type="catalytic activity">
    <reaction evidence="7 8">
        <text>L-histidinol phosphate + H2O = L-histidinol + phosphate</text>
        <dbReference type="Rhea" id="RHEA:14465"/>
        <dbReference type="ChEBI" id="CHEBI:15377"/>
        <dbReference type="ChEBI" id="CHEBI:43474"/>
        <dbReference type="ChEBI" id="CHEBI:57699"/>
        <dbReference type="ChEBI" id="CHEBI:57980"/>
        <dbReference type="EC" id="3.1.3.15"/>
    </reaction>
</comment>
<dbReference type="EMBL" id="FOIL01000066">
    <property type="protein sequence ID" value="SET91055.1"/>
    <property type="molecule type" value="Genomic_DNA"/>
</dbReference>
<dbReference type="NCBIfam" id="TIGR01856">
    <property type="entry name" value="hisJ_fam"/>
    <property type="match status" value="1"/>
</dbReference>
<evidence type="ECO:0000259" key="9">
    <source>
        <dbReference type="Pfam" id="PF02811"/>
    </source>
</evidence>
<dbReference type="STRING" id="1526.SAMN02910262_01031"/>
<dbReference type="CDD" id="cd12110">
    <property type="entry name" value="PHP_HisPPase_Hisj_like"/>
    <property type="match status" value="1"/>
</dbReference>
<evidence type="ECO:0000256" key="8">
    <source>
        <dbReference type="RuleBase" id="RU366003"/>
    </source>
</evidence>
<comment type="pathway">
    <text evidence="1 8">Amino-acid biosynthesis; L-histidine biosynthesis; L-histidine from 5-phospho-alpha-D-ribose 1-diphosphate: step 8/9.</text>
</comment>
<keyword evidence="4 8" id="KW-0028">Amino-acid biosynthesis</keyword>
<evidence type="ECO:0000256" key="1">
    <source>
        <dbReference type="ARBA" id="ARBA00004970"/>
    </source>
</evidence>
<proteinExistence type="inferred from homology"/>
<dbReference type="InterPro" id="IPR004013">
    <property type="entry name" value="PHP_dom"/>
</dbReference>
<dbReference type="Pfam" id="PF02811">
    <property type="entry name" value="PHP"/>
    <property type="match status" value="1"/>
</dbReference>
<evidence type="ECO:0000256" key="6">
    <source>
        <dbReference type="ARBA" id="ARBA00023102"/>
    </source>
</evidence>
<dbReference type="Proteomes" id="UP000199820">
    <property type="component" value="Unassembled WGS sequence"/>
</dbReference>
<dbReference type="GO" id="GO:0005737">
    <property type="term" value="C:cytoplasm"/>
    <property type="evidence" value="ECO:0007669"/>
    <property type="project" value="TreeGrafter"/>
</dbReference>
<keyword evidence="11" id="KW-1185">Reference proteome</keyword>
<dbReference type="InterPro" id="IPR010140">
    <property type="entry name" value="Histidinol_P_phosphatase_HisJ"/>
</dbReference>
<comment type="similarity">
    <text evidence="2 8">Belongs to the PHP hydrolase family. HisK subfamily.</text>
</comment>
<dbReference type="RefSeq" id="WP_074650461.1">
    <property type="nucleotide sequence ID" value="NZ_FOIL01000066.1"/>
</dbReference>
<evidence type="ECO:0000313" key="11">
    <source>
        <dbReference type="Proteomes" id="UP000199820"/>
    </source>
</evidence>
<dbReference type="PANTHER" id="PTHR21039">
    <property type="entry name" value="HISTIDINOL PHOSPHATASE-RELATED"/>
    <property type="match status" value="1"/>
</dbReference>
<dbReference type="EC" id="3.1.3.15" evidence="3 8"/>
<sequence>MQLLENYHTHCTFCDGENTAEEMVQEAVRLGFDRIGMSSHADTWFDPEYRLDTAGYLNEIARLREVYRGRIDVICGVEAENLGVEDPAGGRIHLGEADETRKAEYRIGSTHYLHVGDEYVAVDNTEREFRRLAEEYFHGDYYALSRAYYDLESKVVENTECTFIGHFDLITRFNDTLCVLDETSKAYLDPALEVMQALTETGTPFEINMGAFARGRKKEPYPSLFLLKKLHEFGGRIVISSDAHRKDLLSGGFPEAQEAAKACGFTHTNIMVRNGAGLIWKEVALDE</sequence>
<dbReference type="Gene3D" id="3.20.20.140">
    <property type="entry name" value="Metal-dependent hydrolases"/>
    <property type="match status" value="1"/>
</dbReference>
<keyword evidence="6 8" id="KW-0368">Histidine biosynthesis</keyword>
<protein>
    <recommendedName>
        <fullName evidence="3 8">Histidinol-phosphatase</fullName>
        <shortName evidence="8">HolPase</shortName>
        <ecNumber evidence="3 8">3.1.3.15</ecNumber>
    </recommendedName>
</protein>
<dbReference type="AlphaFoldDB" id="A0A1I0I3K1"/>
<reference evidence="10 11" key="1">
    <citation type="submission" date="2016-10" db="EMBL/GenBank/DDBJ databases">
        <authorList>
            <person name="de Groot N.N."/>
        </authorList>
    </citation>
    <scope>NUCLEOTIDE SEQUENCE [LARGE SCALE GENOMIC DNA]</scope>
    <source>
        <strain evidence="10 11">KH1P1</strain>
    </source>
</reference>
<dbReference type="OrthoDB" id="9775255at2"/>
<dbReference type="GO" id="GO:0000105">
    <property type="term" value="P:L-histidine biosynthetic process"/>
    <property type="evidence" value="ECO:0007669"/>
    <property type="project" value="UniProtKB-UniRule"/>
</dbReference>
<evidence type="ECO:0000256" key="7">
    <source>
        <dbReference type="ARBA" id="ARBA00049158"/>
    </source>
</evidence>
<evidence type="ECO:0000256" key="4">
    <source>
        <dbReference type="ARBA" id="ARBA00022605"/>
    </source>
</evidence>
<dbReference type="PANTHER" id="PTHR21039:SF0">
    <property type="entry name" value="HISTIDINOL-PHOSPHATASE"/>
    <property type="match status" value="1"/>
</dbReference>
<evidence type="ECO:0000256" key="2">
    <source>
        <dbReference type="ARBA" id="ARBA00009152"/>
    </source>
</evidence>
<dbReference type="SUPFAM" id="SSF89550">
    <property type="entry name" value="PHP domain-like"/>
    <property type="match status" value="1"/>
</dbReference>
<name>A0A1I0I3K1_9FIRM</name>
<dbReference type="UniPathway" id="UPA00031">
    <property type="reaction ID" value="UER00013"/>
</dbReference>
<dbReference type="GO" id="GO:0004401">
    <property type="term" value="F:histidinol-phosphatase activity"/>
    <property type="evidence" value="ECO:0007669"/>
    <property type="project" value="UniProtKB-UniRule"/>
</dbReference>
<organism evidence="10 11">
    <name type="scientific">[Clostridium] aminophilum</name>
    <dbReference type="NCBI Taxonomy" id="1526"/>
    <lineage>
        <taxon>Bacteria</taxon>
        <taxon>Bacillati</taxon>
        <taxon>Bacillota</taxon>
        <taxon>Clostridia</taxon>
        <taxon>Lachnospirales</taxon>
        <taxon>Lachnospiraceae</taxon>
    </lineage>
</organism>
<evidence type="ECO:0000313" key="10">
    <source>
        <dbReference type="EMBL" id="SET91055.1"/>
    </source>
</evidence>
<accession>A0A1I0I3K1</accession>
<evidence type="ECO:0000256" key="3">
    <source>
        <dbReference type="ARBA" id="ARBA00013085"/>
    </source>
</evidence>
<dbReference type="eggNOG" id="COG1387">
    <property type="taxonomic scope" value="Bacteria"/>
</dbReference>
<evidence type="ECO:0000256" key="5">
    <source>
        <dbReference type="ARBA" id="ARBA00022801"/>
    </source>
</evidence>
<keyword evidence="5 8" id="KW-0378">Hydrolase</keyword>